<keyword evidence="4" id="KW-1185">Reference proteome</keyword>
<dbReference type="VEuPathDB" id="FungiDB:F503_04285"/>
<dbReference type="EMBL" id="KE148148">
    <property type="protein sequence ID" value="EPE08698.1"/>
    <property type="molecule type" value="Genomic_DNA"/>
</dbReference>
<keyword evidence="1" id="KW-0472">Membrane</keyword>
<sequence>MTSQPGEVPTEDSAGQRRRLQLRGTVFLLLGFVVLACFTGSASAWSDYFRYTPPPTRLYVYNIHVTDRLGDAMLHKDSEVASVATLGIGTEAHGKGLRGFYKVKFENPCVSSELSPKTGVEGLFGGLQPVSINLGYGGPSYRNAFFFDYNDLLWTDMVDPDKPSGFEGWVACITDRQDPYDRYNLSKKAIQLLYRPSNYQGRYPRECESVKLIRVPRYV</sequence>
<dbReference type="HOGENOM" id="CLU_1261857_0_0_1"/>
<evidence type="ECO:0000259" key="2">
    <source>
        <dbReference type="Pfam" id="PF25484"/>
    </source>
</evidence>
<protein>
    <recommendedName>
        <fullName evidence="2">DUF7907 domain-containing protein</fullName>
    </recommendedName>
</protein>
<name>S3CQ49_OPHP1</name>
<keyword evidence="1" id="KW-1133">Transmembrane helix</keyword>
<evidence type="ECO:0000313" key="3">
    <source>
        <dbReference type="EMBL" id="EPE08698.1"/>
    </source>
</evidence>
<organism evidence="3 4">
    <name type="scientific">Ophiostoma piceae (strain UAMH 11346)</name>
    <name type="common">Sap stain fungus</name>
    <dbReference type="NCBI Taxonomy" id="1262450"/>
    <lineage>
        <taxon>Eukaryota</taxon>
        <taxon>Fungi</taxon>
        <taxon>Dikarya</taxon>
        <taxon>Ascomycota</taxon>
        <taxon>Pezizomycotina</taxon>
        <taxon>Sordariomycetes</taxon>
        <taxon>Sordariomycetidae</taxon>
        <taxon>Ophiostomatales</taxon>
        <taxon>Ophiostomataceae</taxon>
        <taxon>Ophiostoma</taxon>
    </lineage>
</organism>
<dbReference type="STRING" id="1262450.S3CQ49"/>
<dbReference type="Proteomes" id="UP000016923">
    <property type="component" value="Unassembled WGS sequence"/>
</dbReference>
<gene>
    <name evidence="3" type="ORF">F503_04285</name>
</gene>
<dbReference type="Pfam" id="PF25484">
    <property type="entry name" value="DUF7907"/>
    <property type="match status" value="1"/>
</dbReference>
<dbReference type="AlphaFoldDB" id="S3CQ49"/>
<dbReference type="InterPro" id="IPR057229">
    <property type="entry name" value="DUF7907"/>
</dbReference>
<evidence type="ECO:0000313" key="4">
    <source>
        <dbReference type="Proteomes" id="UP000016923"/>
    </source>
</evidence>
<proteinExistence type="predicted"/>
<reference evidence="3 4" key="1">
    <citation type="journal article" date="2013" name="BMC Genomics">
        <title>The genome and transcriptome of the pine saprophyte Ophiostoma piceae, and a comparison with the bark beetle-associated pine pathogen Grosmannia clavigera.</title>
        <authorList>
            <person name="Haridas S."/>
            <person name="Wang Y."/>
            <person name="Lim L."/>
            <person name="Massoumi Alamouti S."/>
            <person name="Jackman S."/>
            <person name="Docking R."/>
            <person name="Robertson G."/>
            <person name="Birol I."/>
            <person name="Bohlmann J."/>
            <person name="Breuil C."/>
        </authorList>
    </citation>
    <scope>NUCLEOTIDE SEQUENCE [LARGE SCALE GENOMIC DNA]</scope>
    <source>
        <strain evidence="3 4">UAMH 11346</strain>
    </source>
</reference>
<feature type="domain" description="DUF7907" evidence="2">
    <location>
        <begin position="53"/>
        <end position="215"/>
    </location>
</feature>
<keyword evidence="1" id="KW-0812">Transmembrane</keyword>
<accession>S3CQ49</accession>
<feature type="transmembrane region" description="Helical" evidence="1">
    <location>
        <begin position="26"/>
        <end position="45"/>
    </location>
</feature>
<evidence type="ECO:0000256" key="1">
    <source>
        <dbReference type="SAM" id="Phobius"/>
    </source>
</evidence>